<dbReference type="FunFam" id="3.10.120.10:FF:000002">
    <property type="entry name" value="Cytochrome b5 type B"/>
    <property type="match status" value="1"/>
</dbReference>
<dbReference type="GO" id="GO:0046872">
    <property type="term" value="F:metal ion binding"/>
    <property type="evidence" value="ECO:0007669"/>
    <property type="project" value="UniProtKB-KW"/>
</dbReference>
<feature type="domain" description="Cytochrome b5 heme-binding" evidence="10">
    <location>
        <begin position="2"/>
        <end position="78"/>
    </location>
</feature>
<protein>
    <submittedName>
        <fullName evidence="11">Cytochrome b5</fullName>
    </submittedName>
</protein>
<keyword evidence="3 9" id="KW-0812">Transmembrane</keyword>
<evidence type="ECO:0000256" key="1">
    <source>
        <dbReference type="ARBA" id="ARBA00004370"/>
    </source>
</evidence>
<dbReference type="OrthoDB" id="260519at2759"/>
<dbReference type="OMA" id="NWEYEPP"/>
<dbReference type="PANTHER" id="PTHR19359">
    <property type="entry name" value="CYTOCHROME B5"/>
    <property type="match status" value="1"/>
</dbReference>
<evidence type="ECO:0000313" key="12">
    <source>
        <dbReference type="Proteomes" id="UP000008237"/>
    </source>
</evidence>
<dbReference type="AlphaFoldDB" id="E2BM05"/>
<evidence type="ECO:0000256" key="6">
    <source>
        <dbReference type="ARBA" id="ARBA00023136"/>
    </source>
</evidence>
<dbReference type="PhylomeDB" id="E2BM05"/>
<feature type="transmembrane region" description="Helical" evidence="9">
    <location>
        <begin position="124"/>
        <end position="143"/>
    </location>
</feature>
<dbReference type="GO" id="GO:0016020">
    <property type="term" value="C:membrane"/>
    <property type="evidence" value="ECO:0007669"/>
    <property type="project" value="UniProtKB-SubCell"/>
</dbReference>
<dbReference type="InterPro" id="IPR001199">
    <property type="entry name" value="Cyt_B5-like_heme/steroid-bd"/>
</dbReference>
<dbReference type="KEGG" id="hst:105184317"/>
<comment type="similarity">
    <text evidence="7">Belongs to the cytochrome b5 family.</text>
</comment>
<dbReference type="SMART" id="SM01117">
    <property type="entry name" value="Cyt-b5"/>
    <property type="match status" value="1"/>
</dbReference>
<reference evidence="11 12" key="1">
    <citation type="journal article" date="2010" name="Science">
        <title>Genomic comparison of the ants Camponotus floridanus and Harpegnathos saltator.</title>
        <authorList>
            <person name="Bonasio R."/>
            <person name="Zhang G."/>
            <person name="Ye C."/>
            <person name="Mutti N.S."/>
            <person name="Fang X."/>
            <person name="Qin N."/>
            <person name="Donahue G."/>
            <person name="Yang P."/>
            <person name="Li Q."/>
            <person name="Li C."/>
            <person name="Zhang P."/>
            <person name="Huang Z."/>
            <person name="Berger S.L."/>
            <person name="Reinberg D."/>
            <person name="Wang J."/>
            <person name="Liebig J."/>
        </authorList>
    </citation>
    <scope>NUCLEOTIDE SEQUENCE [LARGE SCALE GENOMIC DNA]</scope>
    <source>
        <strain evidence="11 12">R22 G/1</strain>
    </source>
</reference>
<evidence type="ECO:0000256" key="9">
    <source>
        <dbReference type="SAM" id="Phobius"/>
    </source>
</evidence>
<dbReference type="Pfam" id="PF00173">
    <property type="entry name" value="Cyt-b5"/>
    <property type="match status" value="1"/>
</dbReference>
<name>E2BM05_HARSA</name>
<dbReference type="InterPro" id="IPR036400">
    <property type="entry name" value="Cyt_B5-like_heme/steroid_sf"/>
</dbReference>
<organism evidence="12">
    <name type="scientific">Harpegnathos saltator</name>
    <name type="common">Jerdon's jumping ant</name>
    <dbReference type="NCBI Taxonomy" id="610380"/>
    <lineage>
        <taxon>Eukaryota</taxon>
        <taxon>Metazoa</taxon>
        <taxon>Ecdysozoa</taxon>
        <taxon>Arthropoda</taxon>
        <taxon>Hexapoda</taxon>
        <taxon>Insecta</taxon>
        <taxon>Pterygota</taxon>
        <taxon>Neoptera</taxon>
        <taxon>Endopterygota</taxon>
        <taxon>Hymenoptera</taxon>
        <taxon>Apocrita</taxon>
        <taxon>Aculeata</taxon>
        <taxon>Formicoidea</taxon>
        <taxon>Formicidae</taxon>
        <taxon>Ponerinae</taxon>
        <taxon>Ponerini</taxon>
        <taxon>Harpegnathos</taxon>
    </lineage>
</organism>
<dbReference type="GO" id="GO:0020037">
    <property type="term" value="F:heme binding"/>
    <property type="evidence" value="ECO:0007669"/>
    <property type="project" value="TreeGrafter"/>
</dbReference>
<feature type="compositionally biased region" description="Basic and acidic residues" evidence="8">
    <location>
        <begin position="106"/>
        <end position="121"/>
    </location>
</feature>
<evidence type="ECO:0000256" key="3">
    <source>
        <dbReference type="ARBA" id="ARBA00022692"/>
    </source>
</evidence>
<dbReference type="Proteomes" id="UP000008237">
    <property type="component" value="Unassembled WGS sequence"/>
</dbReference>
<keyword evidence="5" id="KW-0408">Iron</keyword>
<dbReference type="PRINTS" id="PR00363">
    <property type="entry name" value="CYTOCHROMEB5"/>
</dbReference>
<evidence type="ECO:0000256" key="5">
    <source>
        <dbReference type="ARBA" id="ARBA00023004"/>
    </source>
</evidence>
<dbReference type="InParanoid" id="E2BM05"/>
<dbReference type="EMBL" id="GL449100">
    <property type="protein sequence ID" value="EFN83254.1"/>
    <property type="molecule type" value="Genomic_DNA"/>
</dbReference>
<comment type="subcellular location">
    <subcellularLocation>
        <location evidence="1">Membrane</location>
    </subcellularLocation>
</comment>
<evidence type="ECO:0000259" key="10">
    <source>
        <dbReference type="PROSITE" id="PS50255"/>
    </source>
</evidence>
<evidence type="ECO:0000256" key="4">
    <source>
        <dbReference type="ARBA" id="ARBA00022723"/>
    </source>
</evidence>
<keyword evidence="9" id="KW-1133">Transmembrane helix</keyword>
<gene>
    <name evidence="11" type="ORF">EAI_17068</name>
</gene>
<keyword evidence="2" id="KW-0349">Heme</keyword>
<dbReference type="InterPro" id="IPR050668">
    <property type="entry name" value="Cytochrome_b5"/>
</dbReference>
<evidence type="ECO:0000256" key="2">
    <source>
        <dbReference type="ARBA" id="ARBA00022617"/>
    </source>
</evidence>
<feature type="compositionally biased region" description="Basic and acidic residues" evidence="8">
    <location>
        <begin position="79"/>
        <end position="98"/>
    </location>
</feature>
<evidence type="ECO:0000313" key="11">
    <source>
        <dbReference type="EMBL" id="EFN83254.1"/>
    </source>
</evidence>
<evidence type="ECO:0000256" key="8">
    <source>
        <dbReference type="SAM" id="MobiDB-lite"/>
    </source>
</evidence>
<dbReference type="Gene3D" id="3.10.120.10">
    <property type="entry name" value="Cytochrome b5-like heme/steroid binding domain"/>
    <property type="match status" value="1"/>
</dbReference>
<keyword evidence="12" id="KW-1185">Reference proteome</keyword>
<sequence length="144" mass="16811">MGKTYTAEEIVRHNHSESLWIVIHGSVYDLTNFYRKHPGGEDVLLDLAGKDGTECFNSIGHSFEAITLRDTYKIGEMKRDMNLDGPDREAESESKESVEESQDEDWQAREQYEMEKEEKERKSFVPLIGVMVVIYAFIVYYVWF</sequence>
<evidence type="ECO:0000256" key="7">
    <source>
        <dbReference type="ARBA" id="ARBA00038168"/>
    </source>
</evidence>
<keyword evidence="6 9" id="KW-0472">Membrane</keyword>
<feature type="region of interest" description="Disordered" evidence="8">
    <location>
        <begin position="79"/>
        <end position="121"/>
    </location>
</feature>
<dbReference type="PROSITE" id="PS50255">
    <property type="entry name" value="CYTOCHROME_B5_2"/>
    <property type="match status" value="1"/>
</dbReference>
<accession>E2BM05</accession>
<dbReference type="SUPFAM" id="SSF55856">
    <property type="entry name" value="Cytochrome b5-like heme/steroid binding domain"/>
    <property type="match status" value="1"/>
</dbReference>
<dbReference type="STRING" id="610380.E2BM05"/>
<proteinExistence type="inferred from homology"/>
<keyword evidence="4" id="KW-0479">Metal-binding</keyword>